<dbReference type="CDD" id="cd00209">
    <property type="entry name" value="DHFR"/>
    <property type="match status" value="1"/>
</dbReference>
<reference evidence="7 8" key="1">
    <citation type="submission" date="2018-07" db="EMBL/GenBank/DDBJ databases">
        <title>Sequencing of PG07.</title>
        <authorList>
            <person name="Ding T."/>
        </authorList>
    </citation>
    <scope>NUCLEOTIDE SEQUENCE [LARGE SCALE GENOMIC DNA]</scope>
</reference>
<feature type="domain" description="DHFR" evidence="6">
    <location>
        <begin position="4"/>
        <end position="177"/>
    </location>
</feature>
<accession>A0A385E784</accession>
<keyword evidence="5" id="KW-0560">Oxidoreductase</keyword>
<dbReference type="InterPro" id="IPR001796">
    <property type="entry name" value="DHFR_dom"/>
</dbReference>
<evidence type="ECO:0000256" key="4">
    <source>
        <dbReference type="ARBA" id="ARBA00022857"/>
    </source>
</evidence>
<dbReference type="RefSeq" id="YP_009808539.1">
    <property type="nucleotide sequence ID" value="NC_048041.1"/>
</dbReference>
<dbReference type="GO" id="GO:0004146">
    <property type="term" value="F:dihydrofolate reductase activity"/>
    <property type="evidence" value="ECO:0007669"/>
    <property type="project" value="UniProtKB-EC"/>
</dbReference>
<dbReference type="GeneID" id="54999442"/>
<dbReference type="GO" id="GO:0046452">
    <property type="term" value="P:dihydrofolate metabolic process"/>
    <property type="evidence" value="ECO:0007669"/>
    <property type="project" value="TreeGrafter"/>
</dbReference>
<evidence type="ECO:0000313" key="7">
    <source>
        <dbReference type="EMBL" id="AXQ66717.1"/>
    </source>
</evidence>
<dbReference type="PANTHER" id="PTHR48069:SF3">
    <property type="entry name" value="DIHYDROFOLATE REDUCTASE"/>
    <property type="match status" value="1"/>
</dbReference>
<dbReference type="GO" id="GO:0046655">
    <property type="term" value="P:folic acid metabolic process"/>
    <property type="evidence" value="ECO:0007669"/>
    <property type="project" value="TreeGrafter"/>
</dbReference>
<dbReference type="SUPFAM" id="SSF53597">
    <property type="entry name" value="Dihydrofolate reductase-like"/>
    <property type="match status" value="1"/>
</dbReference>
<protein>
    <recommendedName>
        <fullName evidence="2">dihydrofolate reductase</fullName>
        <ecNumber evidence="2">1.5.1.3</ecNumber>
    </recommendedName>
</protein>
<organism evidence="7 8">
    <name type="scientific">Vibrio phage vB_VpS_PG07</name>
    <dbReference type="NCBI Taxonomy" id="2301664"/>
    <lineage>
        <taxon>Viruses</taxon>
        <taxon>Duplodnaviria</taxon>
        <taxon>Heunggongvirae</taxon>
        <taxon>Uroviricota</taxon>
        <taxon>Caudoviricetes</taxon>
        <taxon>Demerecviridae</taxon>
        <taxon>Pogseptimavirus</taxon>
        <taxon>Pogseptimavirus PG07</taxon>
    </lineage>
</organism>
<dbReference type="EC" id="1.5.1.3" evidence="2"/>
<sequence length="177" mass="19521">MTAMIKLAVATGERGEFGLKGGLPWGKPLSADMKEFRRFTEDCTLLMGSATFESLPTKLPGRKHVVLSSREVQAKDGSKPDLILNEAITELLLHSIVFLFDRCVCVIGGAGVVETCAPFAQEILHTYIKPLGIHAMSADVYVDTSKLYYHPTRKLEVISAGCEGDYHYCVSILRREN</sequence>
<name>A0A385E784_9CAUD</name>
<evidence type="ECO:0000259" key="6">
    <source>
        <dbReference type="PROSITE" id="PS51330"/>
    </source>
</evidence>
<keyword evidence="8" id="KW-1185">Reference proteome</keyword>
<dbReference type="KEGG" id="vg:54999442"/>
<keyword evidence="4" id="KW-0521">NADP</keyword>
<dbReference type="InterPro" id="IPR024072">
    <property type="entry name" value="DHFR-like_dom_sf"/>
</dbReference>
<dbReference type="Proteomes" id="UP000263435">
    <property type="component" value="Segment"/>
</dbReference>
<evidence type="ECO:0000256" key="3">
    <source>
        <dbReference type="ARBA" id="ARBA00022563"/>
    </source>
</evidence>
<keyword evidence="3" id="KW-0554">One-carbon metabolism</keyword>
<dbReference type="GO" id="GO:0006730">
    <property type="term" value="P:one-carbon metabolic process"/>
    <property type="evidence" value="ECO:0007669"/>
    <property type="project" value="UniProtKB-KW"/>
</dbReference>
<proteinExistence type="predicted"/>
<dbReference type="PANTHER" id="PTHR48069">
    <property type="entry name" value="DIHYDROFOLATE REDUCTASE"/>
    <property type="match status" value="1"/>
</dbReference>
<evidence type="ECO:0000256" key="5">
    <source>
        <dbReference type="ARBA" id="ARBA00023002"/>
    </source>
</evidence>
<dbReference type="EMBL" id="MH645904">
    <property type="protein sequence ID" value="AXQ66717.1"/>
    <property type="molecule type" value="Genomic_DNA"/>
</dbReference>
<dbReference type="GO" id="GO:0046654">
    <property type="term" value="P:tetrahydrofolate biosynthetic process"/>
    <property type="evidence" value="ECO:0007669"/>
    <property type="project" value="InterPro"/>
</dbReference>
<comment type="pathway">
    <text evidence="1">Cofactor biosynthesis; tetrahydrofolate biosynthesis; 5,6,7,8-tetrahydrofolate from 7,8-dihydrofolate: step 1/1.</text>
</comment>
<dbReference type="Pfam" id="PF00186">
    <property type="entry name" value="DHFR_1"/>
    <property type="match status" value="1"/>
</dbReference>
<dbReference type="InterPro" id="IPR012259">
    <property type="entry name" value="DHFR"/>
</dbReference>
<evidence type="ECO:0000256" key="2">
    <source>
        <dbReference type="ARBA" id="ARBA00012856"/>
    </source>
</evidence>
<dbReference type="PROSITE" id="PS51330">
    <property type="entry name" value="DHFR_2"/>
    <property type="match status" value="1"/>
</dbReference>
<dbReference type="GO" id="GO:0050661">
    <property type="term" value="F:NADP binding"/>
    <property type="evidence" value="ECO:0007669"/>
    <property type="project" value="InterPro"/>
</dbReference>
<evidence type="ECO:0000313" key="8">
    <source>
        <dbReference type="Proteomes" id="UP000263435"/>
    </source>
</evidence>
<evidence type="ECO:0000256" key="1">
    <source>
        <dbReference type="ARBA" id="ARBA00004903"/>
    </source>
</evidence>
<dbReference type="Gene3D" id="3.40.430.10">
    <property type="entry name" value="Dihydrofolate Reductase, subunit A"/>
    <property type="match status" value="1"/>
</dbReference>